<evidence type="ECO:0000256" key="1">
    <source>
        <dbReference type="SAM" id="MobiDB-lite"/>
    </source>
</evidence>
<feature type="compositionally biased region" description="Pro residues" evidence="1">
    <location>
        <begin position="36"/>
        <end position="49"/>
    </location>
</feature>
<name>A0A284R916_ARMOS</name>
<proteinExistence type="predicted"/>
<protein>
    <recommendedName>
        <fullName evidence="4">Retrotransposon gag domain-containing protein</fullName>
    </recommendedName>
</protein>
<evidence type="ECO:0000313" key="2">
    <source>
        <dbReference type="EMBL" id="SJL05190.1"/>
    </source>
</evidence>
<dbReference type="EMBL" id="FUEG01000006">
    <property type="protein sequence ID" value="SJL05190.1"/>
    <property type="molecule type" value="Genomic_DNA"/>
</dbReference>
<evidence type="ECO:0000313" key="3">
    <source>
        <dbReference type="Proteomes" id="UP000219338"/>
    </source>
</evidence>
<organism evidence="2 3">
    <name type="scientific">Armillaria ostoyae</name>
    <name type="common">Armillaria root rot fungus</name>
    <dbReference type="NCBI Taxonomy" id="47428"/>
    <lineage>
        <taxon>Eukaryota</taxon>
        <taxon>Fungi</taxon>
        <taxon>Dikarya</taxon>
        <taxon>Basidiomycota</taxon>
        <taxon>Agaricomycotina</taxon>
        <taxon>Agaricomycetes</taxon>
        <taxon>Agaricomycetidae</taxon>
        <taxon>Agaricales</taxon>
        <taxon>Marasmiineae</taxon>
        <taxon>Physalacriaceae</taxon>
        <taxon>Armillaria</taxon>
    </lineage>
</organism>
<accession>A0A284R916</accession>
<feature type="compositionally biased region" description="Basic and acidic residues" evidence="1">
    <location>
        <begin position="1"/>
        <end position="12"/>
    </location>
</feature>
<dbReference type="STRING" id="47428.A0A284R916"/>
<dbReference type="OrthoDB" id="9445845at2759"/>
<keyword evidence="3" id="KW-1185">Reference proteome</keyword>
<feature type="region of interest" description="Disordered" evidence="1">
    <location>
        <begin position="1"/>
        <end position="57"/>
    </location>
</feature>
<evidence type="ECO:0008006" key="4">
    <source>
        <dbReference type="Google" id="ProtNLM"/>
    </source>
</evidence>
<sequence length="170" mass="19880">MSKGKGPERGRCDTLPPPDPNWQQNLSEREDQWSLPCPPPKWRQEPPQPTSDADDNTPWLRIKPIMIRPPVPFEGKYDDIKRFVGDCCMYFKVYAPFFQLHSQRVAFAASYFESTAKDWWAEFVRLLSRQFHDPATEDVHERKMFDLRMGKGPAISYFNELEIEAKKAGQ</sequence>
<reference evidence="3" key="1">
    <citation type="journal article" date="2017" name="Nat. Ecol. Evol.">
        <title>Genome expansion and lineage-specific genetic innovations in the forest pathogenic fungi Armillaria.</title>
        <authorList>
            <person name="Sipos G."/>
            <person name="Prasanna A.N."/>
            <person name="Walter M.C."/>
            <person name="O'Connor E."/>
            <person name="Balint B."/>
            <person name="Krizsan K."/>
            <person name="Kiss B."/>
            <person name="Hess J."/>
            <person name="Varga T."/>
            <person name="Slot J."/>
            <person name="Riley R."/>
            <person name="Boka B."/>
            <person name="Rigling D."/>
            <person name="Barry K."/>
            <person name="Lee J."/>
            <person name="Mihaltcheva S."/>
            <person name="LaButti K."/>
            <person name="Lipzen A."/>
            <person name="Waldron R."/>
            <person name="Moloney N.M."/>
            <person name="Sperisen C."/>
            <person name="Kredics L."/>
            <person name="Vagvoelgyi C."/>
            <person name="Patrignani A."/>
            <person name="Fitzpatrick D."/>
            <person name="Nagy I."/>
            <person name="Doyle S."/>
            <person name="Anderson J.B."/>
            <person name="Grigoriev I.V."/>
            <person name="Gueldener U."/>
            <person name="Muensterkoetter M."/>
            <person name="Nagy L.G."/>
        </authorList>
    </citation>
    <scope>NUCLEOTIDE SEQUENCE [LARGE SCALE GENOMIC DNA]</scope>
    <source>
        <strain evidence="3">C18/9</strain>
    </source>
</reference>
<dbReference type="AlphaFoldDB" id="A0A284R916"/>
<dbReference type="Proteomes" id="UP000219338">
    <property type="component" value="Unassembled WGS sequence"/>
</dbReference>
<gene>
    <name evidence="2" type="ORF">ARMOST_08558</name>
</gene>